<dbReference type="SUPFAM" id="SSF48008">
    <property type="entry name" value="GntR ligand-binding domain-like"/>
    <property type="match status" value="1"/>
</dbReference>
<dbReference type="InterPro" id="IPR036390">
    <property type="entry name" value="WH_DNA-bd_sf"/>
</dbReference>
<protein>
    <submittedName>
        <fullName evidence="5">GntR family transcriptional regulator</fullName>
    </submittedName>
</protein>
<dbReference type="EMBL" id="JBHRXJ010000004">
    <property type="protein sequence ID" value="MFC3528151.1"/>
    <property type="molecule type" value="Genomic_DNA"/>
</dbReference>
<name>A0ABV7R7F2_9RHOB</name>
<dbReference type="InterPro" id="IPR011711">
    <property type="entry name" value="GntR_C"/>
</dbReference>
<feature type="domain" description="HTH gntR-type" evidence="4">
    <location>
        <begin position="14"/>
        <end position="81"/>
    </location>
</feature>
<dbReference type="Pfam" id="PF07729">
    <property type="entry name" value="FCD"/>
    <property type="match status" value="1"/>
</dbReference>
<reference evidence="6" key="1">
    <citation type="journal article" date="2019" name="Int. J. Syst. Evol. Microbiol.">
        <title>The Global Catalogue of Microorganisms (GCM) 10K type strain sequencing project: providing services to taxonomists for standard genome sequencing and annotation.</title>
        <authorList>
            <consortium name="The Broad Institute Genomics Platform"/>
            <consortium name="The Broad Institute Genome Sequencing Center for Infectious Disease"/>
            <person name="Wu L."/>
            <person name="Ma J."/>
        </authorList>
    </citation>
    <scope>NUCLEOTIDE SEQUENCE [LARGE SCALE GENOMIC DNA]</scope>
    <source>
        <strain evidence="6">KCTC 42899</strain>
    </source>
</reference>
<keyword evidence="3" id="KW-0804">Transcription</keyword>
<dbReference type="InterPro" id="IPR008920">
    <property type="entry name" value="TF_FadR/GntR_C"/>
</dbReference>
<organism evidence="5 6">
    <name type="scientific">Paracoccus mangrovi</name>
    <dbReference type="NCBI Taxonomy" id="1715645"/>
    <lineage>
        <taxon>Bacteria</taxon>
        <taxon>Pseudomonadati</taxon>
        <taxon>Pseudomonadota</taxon>
        <taxon>Alphaproteobacteria</taxon>
        <taxon>Rhodobacterales</taxon>
        <taxon>Paracoccaceae</taxon>
        <taxon>Paracoccus</taxon>
    </lineage>
</organism>
<dbReference type="InterPro" id="IPR000524">
    <property type="entry name" value="Tscrpt_reg_HTH_GntR"/>
</dbReference>
<dbReference type="SMART" id="SM00345">
    <property type="entry name" value="HTH_GNTR"/>
    <property type="match status" value="1"/>
</dbReference>
<keyword evidence="6" id="KW-1185">Reference proteome</keyword>
<evidence type="ECO:0000313" key="5">
    <source>
        <dbReference type="EMBL" id="MFC3528151.1"/>
    </source>
</evidence>
<comment type="caution">
    <text evidence="5">The sequence shown here is derived from an EMBL/GenBank/DDBJ whole genome shotgun (WGS) entry which is preliminary data.</text>
</comment>
<dbReference type="PANTHER" id="PTHR43537">
    <property type="entry name" value="TRANSCRIPTIONAL REGULATOR, GNTR FAMILY"/>
    <property type="match status" value="1"/>
</dbReference>
<keyword evidence="2" id="KW-0238">DNA-binding</keyword>
<dbReference type="SMART" id="SM00895">
    <property type="entry name" value="FCD"/>
    <property type="match status" value="1"/>
</dbReference>
<dbReference type="Pfam" id="PF00392">
    <property type="entry name" value="GntR"/>
    <property type="match status" value="1"/>
</dbReference>
<dbReference type="Proteomes" id="UP001595721">
    <property type="component" value="Unassembled WGS sequence"/>
</dbReference>
<dbReference type="Gene3D" id="1.10.10.10">
    <property type="entry name" value="Winged helix-like DNA-binding domain superfamily/Winged helix DNA-binding domain"/>
    <property type="match status" value="1"/>
</dbReference>
<dbReference type="PROSITE" id="PS50949">
    <property type="entry name" value="HTH_GNTR"/>
    <property type="match status" value="1"/>
</dbReference>
<keyword evidence="1" id="KW-0805">Transcription regulation</keyword>
<dbReference type="InterPro" id="IPR036388">
    <property type="entry name" value="WH-like_DNA-bd_sf"/>
</dbReference>
<proteinExistence type="predicted"/>
<dbReference type="SUPFAM" id="SSF46785">
    <property type="entry name" value="Winged helix' DNA-binding domain"/>
    <property type="match status" value="1"/>
</dbReference>
<evidence type="ECO:0000256" key="1">
    <source>
        <dbReference type="ARBA" id="ARBA00023015"/>
    </source>
</evidence>
<dbReference type="PRINTS" id="PR00035">
    <property type="entry name" value="HTHGNTR"/>
</dbReference>
<dbReference type="CDD" id="cd07377">
    <property type="entry name" value="WHTH_GntR"/>
    <property type="match status" value="1"/>
</dbReference>
<sequence>MNLTATTGPQIRRRSLHEELTEALRELIVSGELRPGHKVPEKDLCELYSVSRTPLREALKVLATDGLIHLEPNRGAWVSRISVEELDELFPIMGALEALAGELACKNITDDEIAEVEALHDRMYQHYLARELEDYFKLNQQIHETILAAARNATLTVQYRTLAARVRRGRYMANITRERWDQAMREHEDILASLRARDGATLSVILRAHLEKTSITLREWLLSKEQGAGA</sequence>
<gene>
    <name evidence="5" type="ORF">ACFOMH_08160</name>
</gene>
<accession>A0ABV7R7F2</accession>
<evidence type="ECO:0000256" key="2">
    <source>
        <dbReference type="ARBA" id="ARBA00023125"/>
    </source>
</evidence>
<evidence type="ECO:0000259" key="4">
    <source>
        <dbReference type="PROSITE" id="PS50949"/>
    </source>
</evidence>
<evidence type="ECO:0000256" key="3">
    <source>
        <dbReference type="ARBA" id="ARBA00023163"/>
    </source>
</evidence>
<dbReference type="PANTHER" id="PTHR43537:SF50">
    <property type="entry name" value="TRANSCRIPTIONAL REGULATORY PROTEIN"/>
    <property type="match status" value="1"/>
</dbReference>
<evidence type="ECO:0000313" key="6">
    <source>
        <dbReference type="Proteomes" id="UP001595721"/>
    </source>
</evidence>
<dbReference type="RefSeq" id="WP_377743809.1">
    <property type="nucleotide sequence ID" value="NZ_JBHRXJ010000004.1"/>
</dbReference>
<dbReference type="Gene3D" id="1.20.120.530">
    <property type="entry name" value="GntR ligand-binding domain-like"/>
    <property type="match status" value="1"/>
</dbReference>